<dbReference type="RefSeq" id="WP_131942482.1">
    <property type="nucleotide sequence ID" value="NZ_BAAAMX010000001.1"/>
</dbReference>
<dbReference type="InterPro" id="IPR036388">
    <property type="entry name" value="WH-like_DNA-bd_sf"/>
</dbReference>
<proteinExistence type="predicted"/>
<dbReference type="PROSITE" id="PS50995">
    <property type="entry name" value="HTH_MARR_2"/>
    <property type="match status" value="1"/>
</dbReference>
<dbReference type="InterPro" id="IPR000835">
    <property type="entry name" value="HTH_MarR-typ"/>
</dbReference>
<dbReference type="Gene3D" id="1.10.10.10">
    <property type="entry name" value="Winged helix-like DNA-binding domain superfamily/Winged helix DNA-binding domain"/>
    <property type="match status" value="1"/>
</dbReference>
<accession>A0A4R4NRG8</accession>
<dbReference type="OrthoDB" id="3239785at2"/>
<comment type="caution">
    <text evidence="3">The sequence shown here is derived from an EMBL/GenBank/DDBJ whole genome shotgun (WGS) entry which is preliminary data.</text>
</comment>
<evidence type="ECO:0000313" key="3">
    <source>
        <dbReference type="EMBL" id="TDC12221.1"/>
    </source>
</evidence>
<feature type="region of interest" description="Disordered" evidence="1">
    <location>
        <begin position="140"/>
        <end position="165"/>
    </location>
</feature>
<evidence type="ECO:0000256" key="1">
    <source>
        <dbReference type="SAM" id="MobiDB-lite"/>
    </source>
</evidence>
<evidence type="ECO:0000313" key="4">
    <source>
        <dbReference type="Proteomes" id="UP000295431"/>
    </source>
</evidence>
<evidence type="ECO:0000259" key="2">
    <source>
        <dbReference type="PROSITE" id="PS50995"/>
    </source>
</evidence>
<feature type="domain" description="HTH marR-type" evidence="2">
    <location>
        <begin position="1"/>
        <end position="133"/>
    </location>
</feature>
<organism evidence="3 4">
    <name type="scientific">Actinomadura bangladeshensis</name>
    <dbReference type="NCBI Taxonomy" id="453573"/>
    <lineage>
        <taxon>Bacteria</taxon>
        <taxon>Bacillati</taxon>
        <taxon>Actinomycetota</taxon>
        <taxon>Actinomycetes</taxon>
        <taxon>Streptosporangiales</taxon>
        <taxon>Thermomonosporaceae</taxon>
        <taxon>Actinomadura</taxon>
    </lineage>
</organism>
<dbReference type="Pfam" id="PF01047">
    <property type="entry name" value="MarR"/>
    <property type="match status" value="1"/>
</dbReference>
<dbReference type="AlphaFoldDB" id="A0A4R4NRG8"/>
<keyword evidence="4" id="KW-1185">Reference proteome</keyword>
<protein>
    <submittedName>
        <fullName evidence="3">MarR family transcriptional regulator</fullName>
    </submittedName>
</protein>
<dbReference type="PRINTS" id="PR00598">
    <property type="entry name" value="HTHMARR"/>
</dbReference>
<name>A0A4R4NRG8_9ACTN</name>
<dbReference type="InterPro" id="IPR036390">
    <property type="entry name" value="WH_DNA-bd_sf"/>
</dbReference>
<dbReference type="Proteomes" id="UP000295431">
    <property type="component" value="Unassembled WGS sequence"/>
</dbReference>
<gene>
    <name evidence="3" type="ORF">E1284_24490</name>
</gene>
<sequence length="165" mass="18531">MVRPTHDIEYEQMLLSRHEVMRHRAGRLERSAYVLLSRIRLQGPMSIGELSEAFGLDASTLNRQTAAAMRAGLLERIPDPEGGIARKFRITAKGAALLDEERAIIINGLDRVMADWSDEDIATFAAYLRRFNTDIERLSGRTWPRPANTEKGPDAEHPAGTRLHA</sequence>
<dbReference type="EMBL" id="SMJW01000138">
    <property type="protein sequence ID" value="TDC12221.1"/>
    <property type="molecule type" value="Genomic_DNA"/>
</dbReference>
<dbReference type="SMART" id="SM00347">
    <property type="entry name" value="HTH_MARR"/>
    <property type="match status" value="1"/>
</dbReference>
<dbReference type="GO" id="GO:0003700">
    <property type="term" value="F:DNA-binding transcription factor activity"/>
    <property type="evidence" value="ECO:0007669"/>
    <property type="project" value="InterPro"/>
</dbReference>
<dbReference type="SUPFAM" id="SSF46785">
    <property type="entry name" value="Winged helix' DNA-binding domain"/>
    <property type="match status" value="1"/>
</dbReference>
<reference evidence="3 4" key="1">
    <citation type="submission" date="2019-03" db="EMBL/GenBank/DDBJ databases">
        <title>Draft genome sequences of novel Actinobacteria.</title>
        <authorList>
            <person name="Sahin N."/>
            <person name="Ay H."/>
            <person name="Saygin H."/>
        </authorList>
    </citation>
    <scope>NUCLEOTIDE SEQUENCE [LARGE SCALE GENOMIC DNA]</scope>
    <source>
        <strain evidence="3 4">DSM 45347</strain>
    </source>
</reference>